<dbReference type="AlphaFoldDB" id="A0A2A2LB83"/>
<protein>
    <recommendedName>
        <fullName evidence="6">LRRCT domain-containing protein</fullName>
    </recommendedName>
</protein>
<keyword evidence="5" id="KW-1185">Reference proteome</keyword>
<dbReference type="PANTHER" id="PTHR24366:SF61">
    <property type="entry name" value="LEUCINE RICH REPEAT CONTAINING 52"/>
    <property type="match status" value="1"/>
</dbReference>
<keyword evidence="3" id="KW-0812">Transmembrane</keyword>
<accession>A0A2A2LB83</accession>
<dbReference type="STRING" id="2018661.A0A2A2LB83"/>
<evidence type="ECO:0000256" key="3">
    <source>
        <dbReference type="SAM" id="Phobius"/>
    </source>
</evidence>
<dbReference type="InterPro" id="IPR003591">
    <property type="entry name" value="Leu-rich_rpt_typical-subtyp"/>
</dbReference>
<dbReference type="InterPro" id="IPR001611">
    <property type="entry name" value="Leu-rich_rpt"/>
</dbReference>
<proteinExistence type="predicted"/>
<name>A0A2A2LB83_9BILA</name>
<dbReference type="SUPFAM" id="SSF52058">
    <property type="entry name" value="L domain-like"/>
    <property type="match status" value="1"/>
</dbReference>
<evidence type="ECO:0008006" key="6">
    <source>
        <dbReference type="Google" id="ProtNLM"/>
    </source>
</evidence>
<evidence type="ECO:0000313" key="5">
    <source>
        <dbReference type="Proteomes" id="UP000218231"/>
    </source>
</evidence>
<dbReference type="PANTHER" id="PTHR24366">
    <property type="entry name" value="IG(IMMUNOGLOBULIN) AND LRR(LEUCINE RICH REPEAT) DOMAINS"/>
    <property type="match status" value="1"/>
</dbReference>
<dbReference type="PRINTS" id="PR00019">
    <property type="entry name" value="LEURICHRPT"/>
</dbReference>
<dbReference type="OrthoDB" id="1055097at2759"/>
<keyword evidence="3" id="KW-1133">Transmembrane helix</keyword>
<dbReference type="Gene3D" id="3.80.10.10">
    <property type="entry name" value="Ribonuclease Inhibitor"/>
    <property type="match status" value="3"/>
</dbReference>
<feature type="transmembrane region" description="Helical" evidence="3">
    <location>
        <begin position="289"/>
        <end position="316"/>
    </location>
</feature>
<evidence type="ECO:0000256" key="2">
    <source>
        <dbReference type="ARBA" id="ARBA00022737"/>
    </source>
</evidence>
<keyword evidence="2" id="KW-0677">Repeat</keyword>
<keyword evidence="1" id="KW-0433">Leucine-rich repeat</keyword>
<dbReference type="EMBL" id="LIAE01006965">
    <property type="protein sequence ID" value="PAV83404.1"/>
    <property type="molecule type" value="Genomic_DNA"/>
</dbReference>
<keyword evidence="3" id="KW-0472">Membrane</keyword>
<organism evidence="4 5">
    <name type="scientific">Diploscapter pachys</name>
    <dbReference type="NCBI Taxonomy" id="2018661"/>
    <lineage>
        <taxon>Eukaryota</taxon>
        <taxon>Metazoa</taxon>
        <taxon>Ecdysozoa</taxon>
        <taxon>Nematoda</taxon>
        <taxon>Chromadorea</taxon>
        <taxon>Rhabditida</taxon>
        <taxon>Rhabditina</taxon>
        <taxon>Rhabditomorpha</taxon>
        <taxon>Rhabditoidea</taxon>
        <taxon>Rhabditidae</taxon>
        <taxon>Diploscapter</taxon>
    </lineage>
</organism>
<dbReference type="Proteomes" id="UP000218231">
    <property type="component" value="Unassembled WGS sequence"/>
</dbReference>
<evidence type="ECO:0000256" key="1">
    <source>
        <dbReference type="ARBA" id="ARBA00022614"/>
    </source>
</evidence>
<gene>
    <name evidence="4" type="ORF">WR25_16135</name>
</gene>
<dbReference type="Pfam" id="PF13855">
    <property type="entry name" value="LRR_8"/>
    <property type="match status" value="4"/>
</dbReference>
<dbReference type="SMART" id="SM00369">
    <property type="entry name" value="LRR_TYP"/>
    <property type="match status" value="9"/>
</dbReference>
<dbReference type="InterPro" id="IPR032675">
    <property type="entry name" value="LRR_dom_sf"/>
</dbReference>
<reference evidence="4 5" key="1">
    <citation type="journal article" date="2017" name="Curr. Biol.">
        <title>Genome architecture and evolution of a unichromosomal asexual nematode.</title>
        <authorList>
            <person name="Fradin H."/>
            <person name="Zegar C."/>
            <person name="Gutwein M."/>
            <person name="Lucas J."/>
            <person name="Kovtun M."/>
            <person name="Corcoran D."/>
            <person name="Baugh L.R."/>
            <person name="Kiontke K."/>
            <person name="Gunsalus K."/>
            <person name="Fitch D.H."/>
            <person name="Piano F."/>
        </authorList>
    </citation>
    <scope>NUCLEOTIDE SEQUENCE [LARGE SCALE GENOMIC DNA]</scope>
    <source>
        <strain evidence="4">PF1309</strain>
    </source>
</reference>
<evidence type="ECO:0000313" key="4">
    <source>
        <dbReference type="EMBL" id="PAV83404.1"/>
    </source>
</evidence>
<comment type="caution">
    <text evidence="4">The sequence shown here is derived from an EMBL/GenBank/DDBJ whole genome shotgun (WGS) entry which is preliminary data.</text>
</comment>
<dbReference type="PROSITE" id="PS51450">
    <property type="entry name" value="LRR"/>
    <property type="match status" value="4"/>
</dbReference>
<sequence>MCFMKQDLEILILKNNSLSELPIESFSSLSKLKHLDISHNNLLSLNGKVFKGLNSLETLHLDFNDIELSSESFAGLPNLRRLSISYNSLAFLPSDVFHTISTLQHLELSSNKLLSISPSIFSSLPSLKTVKLDRNLISTLESGIFSAQKELQILDLSNNLISDIEEGAFFGLHSLQLLNLTNNQMSAFVSLSSLHWLSLSHSSLITLSPAAFSPHPPLRYLDLSYNQLTSIPSNFLPNNKVHKIFLAGNPWECACDLRALSLNPQDQAICAGPEGMAALKLSQLKPCPLFAGMFIPVLLTIVVLFLCAVILVIACYRPNRSRKNPSNFYNDPLINVLTHKEIAFDRPICSPYTSPTEINGADSSSGADSAYESPTSAQARRLLLSYSGSKNPHLAGASLGRSPPRPMFVGPPLPQIIPPLNSLNSSRLTVYQPYTMAAPTVKPPPIPVEIDHIRIDLQNDEENEYKIIDDYPQRL</sequence>
<dbReference type="FunFam" id="3.80.10.10:FF:001164">
    <property type="entry name" value="GH01279p"/>
    <property type="match status" value="1"/>
</dbReference>